<name>D0I361_GRIHO</name>
<keyword evidence="2" id="KW-1185">Reference proteome</keyword>
<organism evidence="1 2">
    <name type="scientific">Grimontia hollisae CIP 101886</name>
    <dbReference type="NCBI Taxonomy" id="675812"/>
    <lineage>
        <taxon>Bacteria</taxon>
        <taxon>Pseudomonadati</taxon>
        <taxon>Pseudomonadota</taxon>
        <taxon>Gammaproteobacteria</taxon>
        <taxon>Vibrionales</taxon>
        <taxon>Vibrionaceae</taxon>
        <taxon>Grimontia</taxon>
    </lineage>
</organism>
<accession>D0I361</accession>
<dbReference type="Proteomes" id="UP000003604">
    <property type="component" value="Unassembled WGS sequence"/>
</dbReference>
<dbReference type="AlphaFoldDB" id="D0I361"/>
<reference evidence="1 2" key="1">
    <citation type="submission" date="2009-10" db="EMBL/GenBank/DDBJ databases">
        <authorList>
            <consortium name="Los Alamos National Laboratory (LANL)"/>
            <consortium name="National Microbial Pathogen Data Resource (NMPDR)"/>
            <person name="Saunders E.H."/>
            <person name="Munk A.C."/>
            <person name="Tapia R."/>
            <person name="Green L."/>
            <person name="Rogers Y."/>
            <person name="Detter J.C."/>
            <person name="Bruce D."/>
            <person name="Brettin T.S."/>
            <person name="Colwell R.R."/>
            <person name="Huq A."/>
            <person name="Grim C.J."/>
            <person name="Hasan N.A."/>
            <person name="Bartels D."/>
            <person name="Vonstein V."/>
        </authorList>
    </citation>
    <scope>NUCLEOTIDE SEQUENCE [LARGE SCALE GENOMIC DNA]</scope>
    <source>
        <strain evidence="1 2">CIP 101886</strain>
    </source>
</reference>
<proteinExistence type="predicted"/>
<evidence type="ECO:0000313" key="1">
    <source>
        <dbReference type="EMBL" id="EEY74103.1"/>
    </source>
</evidence>
<protein>
    <submittedName>
        <fullName evidence="1">Uncharacterized protein</fullName>
    </submittedName>
</protein>
<dbReference type="EMBL" id="ADAQ01000006">
    <property type="protein sequence ID" value="EEY74103.1"/>
    <property type="molecule type" value="Genomic_DNA"/>
</dbReference>
<evidence type="ECO:0000313" key="2">
    <source>
        <dbReference type="Proteomes" id="UP000003604"/>
    </source>
</evidence>
<comment type="caution">
    <text evidence="1">The sequence shown here is derived from an EMBL/GenBank/DDBJ whole genome shotgun (WGS) entry which is preliminary data.</text>
</comment>
<sequence length="39" mass="4115">MEIMVNQVGSRATPYSVGCIPHYVGDEALSVSCLVLFAG</sequence>
<gene>
    <name evidence="1" type="ORF">VHA_000192</name>
</gene>